<dbReference type="PANTHER" id="PTHR22718:SF25">
    <property type="entry name" value="G-PROTEIN COUPLED RECEPTORS FAMILY 1 PROFILE DOMAIN-CONTAINING PROTEIN"/>
    <property type="match status" value="1"/>
</dbReference>
<keyword evidence="3" id="KW-1185">Reference proteome</keyword>
<feature type="non-terminal residue" evidence="2">
    <location>
        <position position="163"/>
    </location>
</feature>
<feature type="transmembrane region" description="Helical" evidence="1">
    <location>
        <begin position="132"/>
        <end position="153"/>
    </location>
</feature>
<feature type="transmembrane region" description="Helical" evidence="1">
    <location>
        <begin position="101"/>
        <end position="120"/>
    </location>
</feature>
<sequence length="163" mass="18839">MCVVAWFCTAVIPLLFLFLDCQFVYDYTFNLYYNKCLNIYSPHLQFLLDCLIYCSYAVSLIVLLIYVRIFIGAKPLQRWANSSISKTREAKMQLKLLKQSAFIFVIYAGSIMCVLVFSFFDPGRRGFYEIAYAENILNLSIAAVYPICLLAMSGELRRFCISK</sequence>
<dbReference type="PANTHER" id="PTHR22718">
    <property type="entry name" value="SERPENTINE RECEPTOR, CLASS X"/>
    <property type="match status" value="1"/>
</dbReference>
<comment type="caution">
    <text evidence="2">The sequence shown here is derived from an EMBL/GenBank/DDBJ whole genome shotgun (WGS) entry which is preliminary data.</text>
</comment>
<evidence type="ECO:0000313" key="2">
    <source>
        <dbReference type="EMBL" id="GMS93975.1"/>
    </source>
</evidence>
<dbReference type="EMBL" id="BTSX01000004">
    <property type="protein sequence ID" value="GMS93975.1"/>
    <property type="molecule type" value="Genomic_DNA"/>
</dbReference>
<feature type="transmembrane region" description="Helical" evidence="1">
    <location>
        <begin position="45"/>
        <end position="71"/>
    </location>
</feature>
<dbReference type="AlphaFoldDB" id="A0AAV5TI42"/>
<keyword evidence="1" id="KW-0472">Membrane</keyword>
<protein>
    <recommendedName>
        <fullName evidence="4">G protein-coupled receptor</fullName>
    </recommendedName>
</protein>
<accession>A0AAV5TI42</accession>
<organism evidence="2 3">
    <name type="scientific">Pristionchus entomophagus</name>
    <dbReference type="NCBI Taxonomy" id="358040"/>
    <lineage>
        <taxon>Eukaryota</taxon>
        <taxon>Metazoa</taxon>
        <taxon>Ecdysozoa</taxon>
        <taxon>Nematoda</taxon>
        <taxon>Chromadorea</taxon>
        <taxon>Rhabditida</taxon>
        <taxon>Rhabditina</taxon>
        <taxon>Diplogasteromorpha</taxon>
        <taxon>Diplogasteroidea</taxon>
        <taxon>Neodiplogasteridae</taxon>
        <taxon>Pristionchus</taxon>
    </lineage>
</organism>
<gene>
    <name evidence="2" type="ORF">PENTCL1PPCAC_16149</name>
</gene>
<name>A0AAV5TI42_9BILA</name>
<evidence type="ECO:0000313" key="3">
    <source>
        <dbReference type="Proteomes" id="UP001432027"/>
    </source>
</evidence>
<evidence type="ECO:0000256" key="1">
    <source>
        <dbReference type="SAM" id="Phobius"/>
    </source>
</evidence>
<dbReference type="Proteomes" id="UP001432027">
    <property type="component" value="Unassembled WGS sequence"/>
</dbReference>
<evidence type="ECO:0008006" key="4">
    <source>
        <dbReference type="Google" id="ProtNLM"/>
    </source>
</evidence>
<reference evidence="2" key="1">
    <citation type="submission" date="2023-10" db="EMBL/GenBank/DDBJ databases">
        <title>Genome assembly of Pristionchus species.</title>
        <authorList>
            <person name="Yoshida K."/>
            <person name="Sommer R.J."/>
        </authorList>
    </citation>
    <scope>NUCLEOTIDE SEQUENCE</scope>
    <source>
        <strain evidence="2">RS0144</strain>
    </source>
</reference>
<keyword evidence="1" id="KW-0812">Transmembrane</keyword>
<keyword evidence="1" id="KW-1133">Transmembrane helix</keyword>
<proteinExistence type="predicted"/>